<name>A0ABT7ADY2_9HYPH</name>
<dbReference type="RefSeq" id="WP_283739001.1">
    <property type="nucleotide sequence ID" value="NZ_JASJEV010000001.1"/>
</dbReference>
<proteinExistence type="predicted"/>
<dbReference type="InterPro" id="IPR006860">
    <property type="entry name" value="FecR"/>
</dbReference>
<gene>
    <name evidence="3" type="ORF">QNA08_02000</name>
</gene>
<protein>
    <submittedName>
        <fullName evidence="3">FecR domain-containing protein</fullName>
    </submittedName>
</protein>
<dbReference type="Proteomes" id="UP001321492">
    <property type="component" value="Unassembled WGS sequence"/>
</dbReference>
<sequence length="291" mass="30210">MCLFSLSLVPLSQVVGPAVAQSRIGAASLVQHDVSGLLAGRARAVAQGDGVFANEVIRTADASAARLVFLDETNLSIGPSASVKLDRFVYNPDRSAKTVVVNATRGAFRWVSGASDPRAYQVRTPLATIGVRGTVFDLLVEARRVVVMLRQGAVVVCPNGSRRCAMMTNPGEVVTVTPGRFDGPFPGAPGGSDFANRCLSATSRAFCTVTAGIVPEDRVPPPRRARVEEPPVYEQPPVAPVIDFAIGILPGLVGGRGSGVRGGDYGGRPSGTTTVPPPGRGLGGSQSVPRQ</sequence>
<dbReference type="Gene3D" id="2.60.120.1440">
    <property type="match status" value="1"/>
</dbReference>
<dbReference type="EMBL" id="JASJEV010000001">
    <property type="protein sequence ID" value="MDJ1157014.1"/>
    <property type="molecule type" value="Genomic_DNA"/>
</dbReference>
<evidence type="ECO:0000313" key="3">
    <source>
        <dbReference type="EMBL" id="MDJ1157014.1"/>
    </source>
</evidence>
<dbReference type="PANTHER" id="PTHR38731">
    <property type="entry name" value="LIPL45-RELATED LIPOPROTEIN-RELATED"/>
    <property type="match status" value="1"/>
</dbReference>
<feature type="region of interest" description="Disordered" evidence="1">
    <location>
        <begin position="259"/>
        <end position="291"/>
    </location>
</feature>
<dbReference type="Pfam" id="PF04773">
    <property type="entry name" value="FecR"/>
    <property type="match status" value="1"/>
</dbReference>
<evidence type="ECO:0000313" key="4">
    <source>
        <dbReference type="Proteomes" id="UP001321492"/>
    </source>
</evidence>
<accession>A0ABT7ADY2</accession>
<feature type="compositionally biased region" description="Gly residues" evidence="1">
    <location>
        <begin position="259"/>
        <end position="269"/>
    </location>
</feature>
<organism evidence="3 4">
    <name type="scientific">Chelatococcus albus</name>
    <dbReference type="NCBI Taxonomy" id="3047466"/>
    <lineage>
        <taxon>Bacteria</taxon>
        <taxon>Pseudomonadati</taxon>
        <taxon>Pseudomonadota</taxon>
        <taxon>Alphaproteobacteria</taxon>
        <taxon>Hyphomicrobiales</taxon>
        <taxon>Chelatococcaceae</taxon>
        <taxon>Chelatococcus</taxon>
    </lineage>
</organism>
<feature type="domain" description="FecR protein" evidence="2">
    <location>
        <begin position="56"/>
        <end position="154"/>
    </location>
</feature>
<comment type="caution">
    <text evidence="3">The sequence shown here is derived from an EMBL/GenBank/DDBJ whole genome shotgun (WGS) entry which is preliminary data.</text>
</comment>
<evidence type="ECO:0000256" key="1">
    <source>
        <dbReference type="SAM" id="MobiDB-lite"/>
    </source>
</evidence>
<reference evidence="3 4" key="1">
    <citation type="submission" date="2023-05" db="EMBL/GenBank/DDBJ databases">
        <title>Chelatococcus sp. nov., a moderately thermophilic bacterium isolated from hot spring microbial mat.</title>
        <authorList>
            <person name="Hu C.-J."/>
            <person name="Li W.-J."/>
        </authorList>
    </citation>
    <scope>NUCLEOTIDE SEQUENCE [LARGE SCALE GENOMIC DNA]</scope>
    <source>
        <strain evidence="3 4">SYSU G07232</strain>
    </source>
</reference>
<keyword evidence="4" id="KW-1185">Reference proteome</keyword>
<evidence type="ECO:0000259" key="2">
    <source>
        <dbReference type="Pfam" id="PF04773"/>
    </source>
</evidence>